<gene>
    <name evidence="1" type="ORF">SCALOS_LOCUS11191</name>
</gene>
<dbReference type="Proteomes" id="UP000789860">
    <property type="component" value="Unassembled WGS sequence"/>
</dbReference>
<comment type="caution">
    <text evidence="1">The sequence shown here is derived from an EMBL/GenBank/DDBJ whole genome shotgun (WGS) entry which is preliminary data.</text>
</comment>
<evidence type="ECO:0000313" key="2">
    <source>
        <dbReference type="Proteomes" id="UP000789860"/>
    </source>
</evidence>
<name>A0ACA9PQ57_9GLOM</name>
<proteinExistence type="predicted"/>
<organism evidence="1 2">
    <name type="scientific">Scutellospora calospora</name>
    <dbReference type="NCBI Taxonomy" id="85575"/>
    <lineage>
        <taxon>Eukaryota</taxon>
        <taxon>Fungi</taxon>
        <taxon>Fungi incertae sedis</taxon>
        <taxon>Mucoromycota</taxon>
        <taxon>Glomeromycotina</taxon>
        <taxon>Glomeromycetes</taxon>
        <taxon>Diversisporales</taxon>
        <taxon>Gigasporaceae</taxon>
        <taxon>Scutellospora</taxon>
    </lineage>
</organism>
<feature type="non-terminal residue" evidence="1">
    <location>
        <position position="144"/>
    </location>
</feature>
<dbReference type="EMBL" id="CAJVPM010046584">
    <property type="protein sequence ID" value="CAG8719091.1"/>
    <property type="molecule type" value="Genomic_DNA"/>
</dbReference>
<evidence type="ECO:0000313" key="1">
    <source>
        <dbReference type="EMBL" id="CAG8719091.1"/>
    </source>
</evidence>
<feature type="non-terminal residue" evidence="1">
    <location>
        <position position="1"/>
    </location>
</feature>
<protein>
    <submittedName>
        <fullName evidence="1">4954_t:CDS:1</fullName>
    </submittedName>
</protein>
<keyword evidence="2" id="KW-1185">Reference proteome</keyword>
<sequence length="144" mass="16177">LIPILLSSKSLFTLTSLQSKSPKCRSIPSTSFWIGYKQNCLENSEILEKIFIPCSTKDQYVRTYQQSKRRYGARAIVNAGLSVLLDNDAHVQEAGFAFGGINEVVVRAPKAENFILGKKWGDEDVLKQLLEILCEEFKLSFSAQ</sequence>
<reference evidence="1" key="1">
    <citation type="submission" date="2021-06" db="EMBL/GenBank/DDBJ databases">
        <authorList>
            <person name="Kallberg Y."/>
            <person name="Tangrot J."/>
            <person name="Rosling A."/>
        </authorList>
    </citation>
    <scope>NUCLEOTIDE SEQUENCE</scope>
    <source>
        <strain evidence="1">AU212A</strain>
    </source>
</reference>
<accession>A0ACA9PQ57</accession>